<dbReference type="InterPro" id="IPR036804">
    <property type="entry name" value="CheR_N_sf"/>
</dbReference>
<dbReference type="SUPFAM" id="SSF47757">
    <property type="entry name" value="Chemotaxis receptor methyltransferase CheR, N-terminal domain"/>
    <property type="match status" value="1"/>
</dbReference>
<dbReference type="PRINTS" id="PR00996">
    <property type="entry name" value="CHERMTFRASE"/>
</dbReference>
<proteinExistence type="predicted"/>
<name>A0A1H3MRW5_9RHOB</name>
<dbReference type="PANTHER" id="PTHR24422">
    <property type="entry name" value="CHEMOTAXIS PROTEIN METHYLTRANSFERASE"/>
    <property type="match status" value="1"/>
</dbReference>
<dbReference type="SMART" id="SM00138">
    <property type="entry name" value="MeTrc"/>
    <property type="match status" value="1"/>
</dbReference>
<dbReference type="RefSeq" id="WP_089885267.1">
    <property type="nucleotide sequence ID" value="NZ_FNPF01000018.1"/>
</dbReference>
<evidence type="ECO:0000259" key="6">
    <source>
        <dbReference type="PROSITE" id="PS50123"/>
    </source>
</evidence>
<dbReference type="PANTHER" id="PTHR24422:SF10">
    <property type="entry name" value="CHEMOTAXIS PROTEIN METHYLTRANSFERASE 2"/>
    <property type="match status" value="1"/>
</dbReference>
<evidence type="ECO:0000313" key="7">
    <source>
        <dbReference type="EMBL" id="SDY79204.1"/>
    </source>
</evidence>
<evidence type="ECO:0000256" key="3">
    <source>
        <dbReference type="ARBA" id="ARBA00022603"/>
    </source>
</evidence>
<dbReference type="InterPro" id="IPR022642">
    <property type="entry name" value="CheR_C"/>
</dbReference>
<dbReference type="Gene3D" id="1.10.155.10">
    <property type="entry name" value="Chemotaxis receptor methyltransferase CheR, N-terminal domain"/>
    <property type="match status" value="1"/>
</dbReference>
<dbReference type="PROSITE" id="PS50123">
    <property type="entry name" value="CHER"/>
    <property type="match status" value="1"/>
</dbReference>
<dbReference type="Gene3D" id="3.40.50.150">
    <property type="entry name" value="Vaccinia Virus protein VP39"/>
    <property type="match status" value="1"/>
</dbReference>
<sequence length="291" mass="32491">MANAIQPNSARAPAPRAPRLGSTDIEDLAAWALRLTGITLTERKQEFLASRLGRRLAATGSADYAAYLRRLKTDPDEHARFAEALTTHTTSFFREAPQFEWLRSEGLKALTGSRGTTLELLFWSAACSSGQEGYSALMVAEQARLHDNLPARARLLGTDISSQVLRIAAQAVYDRTQIRDIPKDMRPRFLLSSRKDDGRYRIVPDLRNLASWSQANLVSGDGLGRFSADLVFLRNVLIYFDNEMREAAIENVVSRLRPGGFLLLGHTEGSHIRHRTDLRTVRPSIFQKVGT</sequence>
<keyword evidence="3 7" id="KW-0489">Methyltransferase</keyword>
<evidence type="ECO:0000256" key="1">
    <source>
        <dbReference type="ARBA" id="ARBA00001541"/>
    </source>
</evidence>
<dbReference type="EMBL" id="FNPF01000018">
    <property type="protein sequence ID" value="SDY79204.1"/>
    <property type="molecule type" value="Genomic_DNA"/>
</dbReference>
<comment type="catalytic activity">
    <reaction evidence="1">
        <text>L-glutamyl-[protein] + S-adenosyl-L-methionine = [protein]-L-glutamate 5-O-methyl ester + S-adenosyl-L-homocysteine</text>
        <dbReference type="Rhea" id="RHEA:24452"/>
        <dbReference type="Rhea" id="RHEA-COMP:10208"/>
        <dbReference type="Rhea" id="RHEA-COMP:10311"/>
        <dbReference type="ChEBI" id="CHEBI:29973"/>
        <dbReference type="ChEBI" id="CHEBI:57856"/>
        <dbReference type="ChEBI" id="CHEBI:59789"/>
        <dbReference type="ChEBI" id="CHEBI:82795"/>
        <dbReference type="EC" id="2.1.1.80"/>
    </reaction>
</comment>
<dbReference type="Pfam" id="PF03705">
    <property type="entry name" value="CheR_N"/>
    <property type="match status" value="1"/>
</dbReference>
<feature type="domain" description="CheR-type methyltransferase" evidence="6">
    <location>
        <begin position="13"/>
        <end position="291"/>
    </location>
</feature>
<organism evidence="7 8">
    <name type="scientific">Citreimonas salinaria</name>
    <dbReference type="NCBI Taxonomy" id="321339"/>
    <lineage>
        <taxon>Bacteria</taxon>
        <taxon>Pseudomonadati</taxon>
        <taxon>Pseudomonadota</taxon>
        <taxon>Alphaproteobacteria</taxon>
        <taxon>Rhodobacterales</taxon>
        <taxon>Roseobacteraceae</taxon>
        <taxon>Citreimonas</taxon>
    </lineage>
</organism>
<dbReference type="EC" id="2.1.1.80" evidence="2"/>
<keyword evidence="4 7" id="KW-0808">Transferase</keyword>
<evidence type="ECO:0000256" key="5">
    <source>
        <dbReference type="ARBA" id="ARBA00022691"/>
    </source>
</evidence>
<dbReference type="InterPro" id="IPR000780">
    <property type="entry name" value="CheR_MeTrfase"/>
</dbReference>
<dbReference type="GO" id="GO:0008983">
    <property type="term" value="F:protein-glutamate O-methyltransferase activity"/>
    <property type="evidence" value="ECO:0007669"/>
    <property type="project" value="UniProtKB-EC"/>
</dbReference>
<evidence type="ECO:0000256" key="4">
    <source>
        <dbReference type="ARBA" id="ARBA00022679"/>
    </source>
</evidence>
<evidence type="ECO:0000256" key="2">
    <source>
        <dbReference type="ARBA" id="ARBA00012534"/>
    </source>
</evidence>
<dbReference type="InterPro" id="IPR029063">
    <property type="entry name" value="SAM-dependent_MTases_sf"/>
</dbReference>
<dbReference type="Proteomes" id="UP000199286">
    <property type="component" value="Unassembled WGS sequence"/>
</dbReference>
<dbReference type="AlphaFoldDB" id="A0A1H3MRW5"/>
<evidence type="ECO:0000313" key="8">
    <source>
        <dbReference type="Proteomes" id="UP000199286"/>
    </source>
</evidence>
<dbReference type="GO" id="GO:0032259">
    <property type="term" value="P:methylation"/>
    <property type="evidence" value="ECO:0007669"/>
    <property type="project" value="UniProtKB-KW"/>
</dbReference>
<accession>A0A1H3MRW5</accession>
<reference evidence="7 8" key="1">
    <citation type="submission" date="2016-10" db="EMBL/GenBank/DDBJ databases">
        <authorList>
            <person name="de Groot N.N."/>
        </authorList>
    </citation>
    <scope>NUCLEOTIDE SEQUENCE [LARGE SCALE GENOMIC DNA]</scope>
    <source>
        <strain evidence="7 8">DSM 26880</strain>
    </source>
</reference>
<dbReference type="InterPro" id="IPR050903">
    <property type="entry name" value="Bact_Chemotaxis_MeTrfase"/>
</dbReference>
<keyword evidence="5" id="KW-0949">S-adenosyl-L-methionine</keyword>
<gene>
    <name evidence="7" type="ORF">SAMN05444340_11835</name>
</gene>
<dbReference type="SUPFAM" id="SSF53335">
    <property type="entry name" value="S-adenosyl-L-methionine-dependent methyltransferases"/>
    <property type="match status" value="1"/>
</dbReference>
<dbReference type="OrthoDB" id="9816309at2"/>
<dbReference type="STRING" id="321339.SAMN05444340_11835"/>
<dbReference type="Pfam" id="PF01739">
    <property type="entry name" value="CheR"/>
    <property type="match status" value="1"/>
</dbReference>
<protein>
    <recommendedName>
        <fullName evidence="2">protein-glutamate O-methyltransferase</fullName>
        <ecNumber evidence="2">2.1.1.80</ecNumber>
    </recommendedName>
</protein>
<dbReference type="InterPro" id="IPR022641">
    <property type="entry name" value="CheR_N"/>
</dbReference>
<keyword evidence="8" id="KW-1185">Reference proteome</keyword>